<evidence type="ECO:0000256" key="1">
    <source>
        <dbReference type="SAM" id="MobiDB-lite"/>
    </source>
</evidence>
<proteinExistence type="predicted"/>
<name>A0AAD5RTZ3_9PEZI</name>
<gene>
    <name evidence="2" type="ORF">MKZ38_003762</name>
</gene>
<organism evidence="2 3">
    <name type="scientific">Zalerion maritima</name>
    <dbReference type="NCBI Taxonomy" id="339359"/>
    <lineage>
        <taxon>Eukaryota</taxon>
        <taxon>Fungi</taxon>
        <taxon>Dikarya</taxon>
        <taxon>Ascomycota</taxon>
        <taxon>Pezizomycotina</taxon>
        <taxon>Sordariomycetes</taxon>
        <taxon>Lulworthiomycetidae</taxon>
        <taxon>Lulworthiales</taxon>
        <taxon>Lulworthiaceae</taxon>
        <taxon>Zalerion</taxon>
    </lineage>
</organism>
<accession>A0AAD5RTZ3</accession>
<dbReference type="AlphaFoldDB" id="A0AAD5RTZ3"/>
<protein>
    <submittedName>
        <fullName evidence="2">Uncharacterized protein</fullName>
    </submittedName>
</protein>
<feature type="compositionally biased region" description="Polar residues" evidence="1">
    <location>
        <begin position="148"/>
        <end position="159"/>
    </location>
</feature>
<evidence type="ECO:0000313" key="2">
    <source>
        <dbReference type="EMBL" id="KAJ2898711.1"/>
    </source>
</evidence>
<feature type="region of interest" description="Disordered" evidence="1">
    <location>
        <begin position="230"/>
        <end position="252"/>
    </location>
</feature>
<feature type="compositionally biased region" description="Polar residues" evidence="1">
    <location>
        <begin position="168"/>
        <end position="180"/>
    </location>
</feature>
<feature type="compositionally biased region" description="Basic and acidic residues" evidence="1">
    <location>
        <begin position="375"/>
        <end position="408"/>
    </location>
</feature>
<sequence>MEARSYLCGEAAGDVKREVKDEECAGVLASLSGKFSGSPHTLQGLKELDLGERYRSTSHKTRLPPVSELILIADAPKRFDASRRASESCSESDYVWSPKAASLCMPVGLGLPSPPPSEQYASSRTPRPAPNFRNQGAHGLASRPGSRYYSSNSSINGNPSYMAGSGSGSFHQPRTTTLSPFINHPARGPQPLVPRATHSSTYGIQKPYRYHHQQGPVPRPVSWQLHHSSPMIQKSKRKPPRKDKPHNNKQYDLEQTDYIRYLTADLGIPWDDIVTEYSKYWETRVDHPPRDRQGLQGVFYRKNKTIPAFSREGKLVLNHDGDPEIWTLKVRKAKEFAKDEHKKDRLKLSFLWPERALQYPWVVEEHKKVALENLTKQEDQRRTHKEMVARGERPPRFKPDDGYTRPEDTWDSISDSDEYDAQLQVR</sequence>
<feature type="region of interest" description="Disordered" evidence="1">
    <location>
        <begin position="114"/>
        <end position="198"/>
    </location>
</feature>
<feature type="region of interest" description="Disordered" evidence="1">
    <location>
        <begin position="375"/>
        <end position="426"/>
    </location>
</feature>
<comment type="caution">
    <text evidence="2">The sequence shown here is derived from an EMBL/GenBank/DDBJ whole genome shotgun (WGS) entry which is preliminary data.</text>
</comment>
<feature type="compositionally biased region" description="Basic residues" evidence="1">
    <location>
        <begin position="234"/>
        <end position="244"/>
    </location>
</feature>
<reference evidence="2" key="1">
    <citation type="submission" date="2022-07" db="EMBL/GenBank/DDBJ databases">
        <title>Draft genome sequence of Zalerion maritima ATCC 34329, a (micro)plastics degrading marine fungus.</title>
        <authorList>
            <person name="Paco A."/>
            <person name="Goncalves M.F.M."/>
            <person name="Rocha-Santos T.A.P."/>
            <person name="Alves A."/>
        </authorList>
    </citation>
    <scope>NUCLEOTIDE SEQUENCE</scope>
    <source>
        <strain evidence="2">ATCC 34329</strain>
    </source>
</reference>
<dbReference type="EMBL" id="JAKWBI020000220">
    <property type="protein sequence ID" value="KAJ2898711.1"/>
    <property type="molecule type" value="Genomic_DNA"/>
</dbReference>
<keyword evidence="3" id="KW-1185">Reference proteome</keyword>
<evidence type="ECO:0000313" key="3">
    <source>
        <dbReference type="Proteomes" id="UP001201980"/>
    </source>
</evidence>
<dbReference type="Proteomes" id="UP001201980">
    <property type="component" value="Unassembled WGS sequence"/>
</dbReference>